<dbReference type="GO" id="GO:0000981">
    <property type="term" value="F:DNA-binding transcription factor activity, RNA polymerase II-specific"/>
    <property type="evidence" value="ECO:0007669"/>
    <property type="project" value="TreeGrafter"/>
</dbReference>
<dbReference type="GO" id="GO:0005634">
    <property type="term" value="C:nucleus"/>
    <property type="evidence" value="ECO:0007669"/>
    <property type="project" value="TreeGrafter"/>
</dbReference>
<dbReference type="SUPFAM" id="SSF57667">
    <property type="entry name" value="beta-beta-alpha zinc fingers"/>
    <property type="match status" value="2"/>
</dbReference>
<keyword evidence="4" id="KW-0862">Zinc</keyword>
<name>A0A1I8AAJ3_9BILA</name>
<keyword evidence="1" id="KW-0479">Metal-binding</keyword>
<evidence type="ECO:0000259" key="7">
    <source>
        <dbReference type="PROSITE" id="PS50157"/>
    </source>
</evidence>
<keyword evidence="2" id="KW-0677">Repeat</keyword>
<dbReference type="Gene3D" id="3.30.160.60">
    <property type="entry name" value="Classic Zinc Finger"/>
    <property type="match status" value="2"/>
</dbReference>
<dbReference type="PANTHER" id="PTHR24379:SF127">
    <property type="entry name" value="BLOODY FINGERS-RELATED"/>
    <property type="match status" value="1"/>
</dbReference>
<evidence type="ECO:0000256" key="6">
    <source>
        <dbReference type="SAM" id="MobiDB-lite"/>
    </source>
</evidence>
<feature type="domain" description="C2H2-type" evidence="7">
    <location>
        <begin position="411"/>
        <end position="435"/>
    </location>
</feature>
<dbReference type="Proteomes" id="UP000095287">
    <property type="component" value="Unplaced"/>
</dbReference>
<dbReference type="SMART" id="SM00355">
    <property type="entry name" value="ZnF_C2H2"/>
    <property type="match status" value="7"/>
</dbReference>
<dbReference type="InterPro" id="IPR013087">
    <property type="entry name" value="Znf_C2H2_type"/>
</dbReference>
<dbReference type="GO" id="GO:0000977">
    <property type="term" value="F:RNA polymerase II transcription regulatory region sequence-specific DNA binding"/>
    <property type="evidence" value="ECO:0007669"/>
    <property type="project" value="TreeGrafter"/>
</dbReference>
<dbReference type="AlphaFoldDB" id="A0A1I8AAJ3"/>
<feature type="domain" description="C2H2-type" evidence="7">
    <location>
        <begin position="174"/>
        <end position="202"/>
    </location>
</feature>
<dbReference type="PROSITE" id="PS50157">
    <property type="entry name" value="ZINC_FINGER_C2H2_2"/>
    <property type="match status" value="3"/>
</dbReference>
<dbReference type="PANTHER" id="PTHR24379">
    <property type="entry name" value="KRAB AND ZINC FINGER DOMAIN-CONTAINING"/>
    <property type="match status" value="1"/>
</dbReference>
<feature type="compositionally biased region" description="Acidic residues" evidence="6">
    <location>
        <begin position="14"/>
        <end position="30"/>
    </location>
</feature>
<feature type="region of interest" description="Disordered" evidence="6">
    <location>
        <begin position="1"/>
        <end position="41"/>
    </location>
</feature>
<evidence type="ECO:0000256" key="5">
    <source>
        <dbReference type="PROSITE-ProRule" id="PRU00042"/>
    </source>
</evidence>
<evidence type="ECO:0000256" key="2">
    <source>
        <dbReference type="ARBA" id="ARBA00022737"/>
    </source>
</evidence>
<dbReference type="PROSITE" id="PS00028">
    <property type="entry name" value="ZINC_FINGER_C2H2_1"/>
    <property type="match status" value="5"/>
</dbReference>
<proteinExistence type="predicted"/>
<organism evidence="8 9">
    <name type="scientific">Steinernema glaseri</name>
    <dbReference type="NCBI Taxonomy" id="37863"/>
    <lineage>
        <taxon>Eukaryota</taxon>
        <taxon>Metazoa</taxon>
        <taxon>Ecdysozoa</taxon>
        <taxon>Nematoda</taxon>
        <taxon>Chromadorea</taxon>
        <taxon>Rhabditida</taxon>
        <taxon>Tylenchina</taxon>
        <taxon>Panagrolaimomorpha</taxon>
        <taxon>Strongyloidoidea</taxon>
        <taxon>Steinernematidae</taxon>
        <taxon>Steinernema</taxon>
    </lineage>
</organism>
<protein>
    <submittedName>
        <fullName evidence="9">C2H2-type domain-containing protein</fullName>
    </submittedName>
</protein>
<dbReference type="InterPro" id="IPR036236">
    <property type="entry name" value="Znf_C2H2_sf"/>
</dbReference>
<evidence type="ECO:0000313" key="8">
    <source>
        <dbReference type="Proteomes" id="UP000095287"/>
    </source>
</evidence>
<dbReference type="WBParaSite" id="L893_g3487.t2">
    <property type="protein sequence ID" value="L893_g3487.t2"/>
    <property type="gene ID" value="L893_g3487"/>
</dbReference>
<evidence type="ECO:0000256" key="4">
    <source>
        <dbReference type="ARBA" id="ARBA00022833"/>
    </source>
</evidence>
<dbReference type="GO" id="GO:0008270">
    <property type="term" value="F:zinc ion binding"/>
    <property type="evidence" value="ECO:0007669"/>
    <property type="project" value="UniProtKB-KW"/>
</dbReference>
<accession>A0A1I8AAJ3</accession>
<sequence>MDPSQFAEISTADVDLDVDDESDSEEEDVPEPLQFVPPGPLPIKEEESIIPLWNGDTQTYNGYASKFVEDKDDYKMKQAVANMKQKRKHWMLSGVAATLKTLRNEGKRPRFSIDSQGHACAEGPSGVTRVIKAWPQPSFAPIIDMQLDYTDLPPPPPHPTDPAKIRKLVRSKMIRCKRCKNRFGERNLYERHLRDRHPPDYEIYIKEQEEEMEQQRLDELEANRIEELQSGGFIPPANDIESYTADITDGANGSAVDGSSLFGALNKRRVNGSAVDGSSLFGALNKRRVYKKKISPQCPFCDKRYRNECSLKKHIIKKHPEDMEFIQCLRCFKCLRDKQALKEHTCEMSYICFQCTPLRNMCTASRLIHHRKKFHRGANSGFKCHQCNMKFLTPRKLRKHKKMSHVFTKTYQCHFCEELFISEVAVMTHERIHTGMIRFECKICDFRCNRFITMEEHNKEEHGFICAICQSNFVEWAELKQHTLSEHGGYLTNESSSGYIESPRVHVMFKGE</sequence>
<dbReference type="Pfam" id="PF00096">
    <property type="entry name" value="zf-C2H2"/>
    <property type="match status" value="1"/>
</dbReference>
<reference evidence="9" key="1">
    <citation type="submission" date="2016-11" db="UniProtKB">
        <authorList>
            <consortium name="WormBaseParasite"/>
        </authorList>
    </citation>
    <scope>IDENTIFICATION</scope>
</reference>
<feature type="domain" description="C2H2-type" evidence="7">
    <location>
        <begin position="382"/>
        <end position="410"/>
    </location>
</feature>
<evidence type="ECO:0000256" key="3">
    <source>
        <dbReference type="ARBA" id="ARBA00022771"/>
    </source>
</evidence>
<keyword evidence="3 5" id="KW-0863">Zinc-finger</keyword>
<keyword evidence="8" id="KW-1185">Reference proteome</keyword>
<evidence type="ECO:0000313" key="9">
    <source>
        <dbReference type="WBParaSite" id="L893_g3487.t2"/>
    </source>
</evidence>
<evidence type="ECO:0000256" key="1">
    <source>
        <dbReference type="ARBA" id="ARBA00022723"/>
    </source>
</evidence>